<dbReference type="InterPro" id="IPR051333">
    <property type="entry name" value="CLIP_Serine_Protease"/>
</dbReference>
<keyword evidence="11" id="KW-1185">Reference proteome</keyword>
<keyword evidence="4" id="KW-0720">Serine protease</keyword>
<evidence type="ECO:0000256" key="6">
    <source>
        <dbReference type="ARBA" id="ARBA00023180"/>
    </source>
</evidence>
<keyword evidence="1" id="KW-0645">Protease</keyword>
<dbReference type="PROSITE" id="PS50240">
    <property type="entry name" value="TRYPSIN_DOM"/>
    <property type="match status" value="2"/>
</dbReference>
<keyword evidence="5" id="KW-1015">Disulfide bond</keyword>
<dbReference type="FunFam" id="2.40.10.10:FF:000028">
    <property type="entry name" value="Serine protease easter"/>
    <property type="match status" value="1"/>
</dbReference>
<feature type="domain" description="Clip" evidence="9">
    <location>
        <begin position="507"/>
        <end position="565"/>
    </location>
</feature>
<dbReference type="Gene3D" id="3.30.1640.30">
    <property type="match status" value="2"/>
</dbReference>
<dbReference type="PROSITE" id="PS51888">
    <property type="entry name" value="CLIP"/>
    <property type="match status" value="2"/>
</dbReference>
<dbReference type="InterPro" id="IPR022700">
    <property type="entry name" value="CLIP"/>
</dbReference>
<proteinExistence type="inferred from homology"/>
<evidence type="ECO:0000256" key="5">
    <source>
        <dbReference type="ARBA" id="ARBA00023157"/>
    </source>
</evidence>
<protein>
    <submittedName>
        <fullName evidence="10">Uncharacterized protein</fullName>
    </submittedName>
</protein>
<dbReference type="Pfam" id="PF00089">
    <property type="entry name" value="Trypsin"/>
    <property type="match status" value="2"/>
</dbReference>
<dbReference type="AlphaFoldDB" id="A0AAN7PJ73"/>
<feature type="domain" description="Peptidase S1" evidence="8">
    <location>
        <begin position="258"/>
        <end position="504"/>
    </location>
</feature>
<gene>
    <name evidence="10" type="ORF">RN001_003874</name>
</gene>
<reference evidence="11" key="1">
    <citation type="submission" date="2023-01" db="EMBL/GenBank/DDBJ databases">
        <title>Key to firefly adult light organ development and bioluminescence: homeobox transcription factors regulate luciferase expression and transportation to peroxisome.</title>
        <authorList>
            <person name="Fu X."/>
        </authorList>
    </citation>
    <scope>NUCLEOTIDE SEQUENCE [LARGE SCALE GENOMIC DNA]</scope>
</reference>
<dbReference type="InterPro" id="IPR009003">
    <property type="entry name" value="Peptidase_S1_PA"/>
</dbReference>
<evidence type="ECO:0000256" key="3">
    <source>
        <dbReference type="ARBA" id="ARBA00022801"/>
    </source>
</evidence>
<evidence type="ECO:0000313" key="10">
    <source>
        <dbReference type="EMBL" id="KAK4887603.1"/>
    </source>
</evidence>
<dbReference type="PANTHER" id="PTHR24260">
    <property type="match status" value="1"/>
</dbReference>
<evidence type="ECO:0000256" key="4">
    <source>
        <dbReference type="ARBA" id="ARBA00022825"/>
    </source>
</evidence>
<dbReference type="InterPro" id="IPR043504">
    <property type="entry name" value="Peptidase_S1_PA_chymotrypsin"/>
</dbReference>
<sequence length="857" mass="96716">MEGLPVLSSPLFESENICENCSVNLENSDLFKSCCIVATSQRDWCTPSARGIYEDDLPSCRARPPQIKDLSGFMSADSADDSIISISSEDEKDDKMEEDLEKNSKIEAILVQNEWEELPEGALEIMISATNDITRETGLDATALPVAFMYLLLLAYCVAFATASGETCQTPTGQRGECVPLASCQPLLWPFSNPKDGMYDYLEKFLCSNGTENGIIVCCRVATDILVFEDEEDTWDPNSIYNIKKLINVNTCGVQSGYVQGDGLIGLYDFPWLVKLMIKNNSLSKKDIIDKVGCSGVLINQRYVLYTAQCHRTVLEKEPNFYVRIDSYTGYGSNCDTAASSYGKSCSTFATYEIEAFVLHPFYDPVSKLNDIALLRLGRRVPFSEFMHPICLPLVPELSKHRLVHTSGWNKTVLRNDFSVKSTYTSFSIPNCNCKALNNLADVITTYDMCTVTGVPPDDEVIGYPVTSLHKSRWYLLGFTSRGKDPRIHTRVQNYLQWIKETMGAERCLTPFNETGECIQVTECPRLMAAFAVVDPQDEDHLYDFVCEYPKDDENDEIDTLKVCCGNSPNFTIFTNPSKEEVGFYNISNTRICGLQHRDDYILSSDQVSADEFPWLAAIINGTLPSQRDGICGGTLITDRYVLTSVQCTRTFKETDAMLVRLGDYNLKTDVDCFQIVEFNAFECADVQEYEVEKVIEHPFYNRFQLLHDIALLRLNKKVKFTDYVRPICLPTSEDDLTRYGVTLYTTGFGDNEREIQGPKIKKKIPTTLIPLDVCNQKALLLSYANPLTEYDICTEDFKNSTDVTCIGDEGGPVMLSKKFQWFIQGISSSFGCRDDEPQTHLNVFKYLRWIKLNIEK</sequence>
<dbReference type="SUPFAM" id="SSF50494">
    <property type="entry name" value="Trypsin-like serine proteases"/>
    <property type="match status" value="2"/>
</dbReference>
<keyword evidence="3" id="KW-0378">Hydrolase</keyword>
<dbReference type="EMBL" id="JARPUR010000001">
    <property type="protein sequence ID" value="KAK4887603.1"/>
    <property type="molecule type" value="Genomic_DNA"/>
</dbReference>
<dbReference type="CDD" id="cd00190">
    <property type="entry name" value="Tryp_SPc"/>
    <property type="match status" value="1"/>
</dbReference>
<organism evidence="10 11">
    <name type="scientific">Aquatica leii</name>
    <dbReference type="NCBI Taxonomy" id="1421715"/>
    <lineage>
        <taxon>Eukaryota</taxon>
        <taxon>Metazoa</taxon>
        <taxon>Ecdysozoa</taxon>
        <taxon>Arthropoda</taxon>
        <taxon>Hexapoda</taxon>
        <taxon>Insecta</taxon>
        <taxon>Pterygota</taxon>
        <taxon>Neoptera</taxon>
        <taxon>Endopterygota</taxon>
        <taxon>Coleoptera</taxon>
        <taxon>Polyphaga</taxon>
        <taxon>Elateriformia</taxon>
        <taxon>Elateroidea</taxon>
        <taxon>Lampyridae</taxon>
        <taxon>Luciolinae</taxon>
        <taxon>Aquatica</taxon>
    </lineage>
</organism>
<dbReference type="PANTHER" id="PTHR24260:SF135">
    <property type="entry name" value="CLIP DOMAIN-CONTAINING SERINE PROTEASE-RELATED"/>
    <property type="match status" value="1"/>
</dbReference>
<dbReference type="PRINTS" id="PR00722">
    <property type="entry name" value="CHYMOTRYPSIN"/>
</dbReference>
<evidence type="ECO:0000259" key="9">
    <source>
        <dbReference type="PROSITE" id="PS51888"/>
    </source>
</evidence>
<evidence type="ECO:0000256" key="2">
    <source>
        <dbReference type="ARBA" id="ARBA00022729"/>
    </source>
</evidence>
<dbReference type="Proteomes" id="UP001353858">
    <property type="component" value="Unassembled WGS sequence"/>
</dbReference>
<dbReference type="GO" id="GO:0004252">
    <property type="term" value="F:serine-type endopeptidase activity"/>
    <property type="evidence" value="ECO:0007669"/>
    <property type="project" value="InterPro"/>
</dbReference>
<keyword evidence="6" id="KW-0325">Glycoprotein</keyword>
<dbReference type="SMART" id="SM00020">
    <property type="entry name" value="Tryp_SPc"/>
    <property type="match status" value="2"/>
</dbReference>
<evidence type="ECO:0000256" key="1">
    <source>
        <dbReference type="ARBA" id="ARBA00022670"/>
    </source>
</evidence>
<evidence type="ECO:0000313" key="11">
    <source>
        <dbReference type="Proteomes" id="UP001353858"/>
    </source>
</evidence>
<evidence type="ECO:0000259" key="8">
    <source>
        <dbReference type="PROSITE" id="PS50240"/>
    </source>
</evidence>
<dbReference type="InterPro" id="IPR001314">
    <property type="entry name" value="Peptidase_S1A"/>
</dbReference>
<accession>A0AAN7PJ73</accession>
<keyword evidence="2" id="KW-0732">Signal</keyword>
<dbReference type="Gene3D" id="2.40.10.10">
    <property type="entry name" value="Trypsin-like serine proteases"/>
    <property type="match status" value="2"/>
</dbReference>
<dbReference type="Pfam" id="PF12032">
    <property type="entry name" value="CLIP"/>
    <property type="match status" value="2"/>
</dbReference>
<dbReference type="GO" id="GO:0006508">
    <property type="term" value="P:proteolysis"/>
    <property type="evidence" value="ECO:0007669"/>
    <property type="project" value="UniProtKB-KW"/>
</dbReference>
<comment type="caution">
    <text evidence="10">The sequence shown here is derived from an EMBL/GenBank/DDBJ whole genome shotgun (WGS) entry which is preliminary data.</text>
</comment>
<dbReference type="SMART" id="SM00680">
    <property type="entry name" value="CLIP"/>
    <property type="match status" value="2"/>
</dbReference>
<evidence type="ECO:0000256" key="7">
    <source>
        <dbReference type="ARBA" id="ARBA00024195"/>
    </source>
</evidence>
<feature type="domain" description="Clip" evidence="9">
    <location>
        <begin position="167"/>
        <end position="219"/>
    </location>
</feature>
<comment type="similarity">
    <text evidence="7">Belongs to the peptidase S1 family. CLIP subfamily.</text>
</comment>
<dbReference type="InterPro" id="IPR001254">
    <property type="entry name" value="Trypsin_dom"/>
</dbReference>
<dbReference type="InterPro" id="IPR038565">
    <property type="entry name" value="CLIP_sf"/>
</dbReference>
<name>A0AAN7PJ73_9COLE</name>
<feature type="domain" description="Peptidase S1" evidence="8">
    <location>
        <begin position="602"/>
        <end position="856"/>
    </location>
</feature>